<dbReference type="Proteomes" id="UP000781932">
    <property type="component" value="Unassembled WGS sequence"/>
</dbReference>
<keyword evidence="1" id="KW-0472">Membrane</keyword>
<evidence type="ECO:0000256" key="1">
    <source>
        <dbReference type="SAM" id="Phobius"/>
    </source>
</evidence>
<reference evidence="2" key="2">
    <citation type="submission" date="2020-11" db="EMBL/GenBank/DDBJ databases">
        <title>Whole genome sequencing of Colletotrichum sp.</title>
        <authorList>
            <person name="Li H."/>
        </authorList>
    </citation>
    <scope>NUCLEOTIDE SEQUENCE</scope>
    <source>
        <strain evidence="2">CkLH20</strain>
    </source>
</reference>
<feature type="transmembrane region" description="Helical" evidence="1">
    <location>
        <begin position="79"/>
        <end position="99"/>
    </location>
</feature>
<keyword evidence="1" id="KW-0812">Transmembrane</keyword>
<gene>
    <name evidence="2" type="ORF">CkaCkLH20_02070</name>
</gene>
<sequence length="168" mass="19019">MLSASSHPESCASSRPEDSIYIGTIVLAAVGLLFALICRFFILPARRIATRHGPELQRLLPSSMHAFKNRNPGMTDSEVELTSFLLMWVTFLIGCGILLDFEEGFWHPAALVLAAILPFAVIAFGWFWLAWQRPTRTAFLDEWDDEKLEDDLFYLADDSDQESQHTLI</sequence>
<reference evidence="2" key="1">
    <citation type="submission" date="2020-03" db="EMBL/GenBank/DDBJ databases">
        <authorList>
            <person name="He L."/>
        </authorList>
    </citation>
    <scope>NUCLEOTIDE SEQUENCE</scope>
    <source>
        <strain evidence="2">CkLH20</strain>
    </source>
</reference>
<accession>A0A9P6IGF9</accession>
<protein>
    <submittedName>
        <fullName evidence="2">Uncharacterized protein</fullName>
    </submittedName>
</protein>
<dbReference type="AlphaFoldDB" id="A0A9P6IGF9"/>
<comment type="caution">
    <text evidence="2">The sequence shown here is derived from an EMBL/GenBank/DDBJ whole genome shotgun (WGS) entry which is preliminary data.</text>
</comment>
<keyword evidence="3" id="KW-1185">Reference proteome</keyword>
<keyword evidence="1" id="KW-1133">Transmembrane helix</keyword>
<evidence type="ECO:0000313" key="2">
    <source>
        <dbReference type="EMBL" id="KAF9880116.1"/>
    </source>
</evidence>
<feature type="transmembrane region" description="Helical" evidence="1">
    <location>
        <begin position="105"/>
        <end position="129"/>
    </location>
</feature>
<dbReference type="GeneID" id="62157863"/>
<organism evidence="2 3">
    <name type="scientific">Colletotrichum karsti</name>
    <dbReference type="NCBI Taxonomy" id="1095194"/>
    <lineage>
        <taxon>Eukaryota</taxon>
        <taxon>Fungi</taxon>
        <taxon>Dikarya</taxon>
        <taxon>Ascomycota</taxon>
        <taxon>Pezizomycotina</taxon>
        <taxon>Sordariomycetes</taxon>
        <taxon>Hypocreomycetidae</taxon>
        <taxon>Glomerellales</taxon>
        <taxon>Glomerellaceae</taxon>
        <taxon>Colletotrichum</taxon>
        <taxon>Colletotrichum boninense species complex</taxon>
    </lineage>
</organism>
<name>A0A9P6IGF9_9PEZI</name>
<feature type="transmembrane region" description="Helical" evidence="1">
    <location>
        <begin position="20"/>
        <end position="42"/>
    </location>
</feature>
<evidence type="ECO:0000313" key="3">
    <source>
        <dbReference type="Proteomes" id="UP000781932"/>
    </source>
</evidence>
<dbReference type="EMBL" id="JAATWM020000005">
    <property type="protein sequence ID" value="KAF9880116.1"/>
    <property type="molecule type" value="Genomic_DNA"/>
</dbReference>
<proteinExistence type="predicted"/>
<dbReference type="RefSeq" id="XP_038749577.1">
    <property type="nucleotide sequence ID" value="XM_038884789.1"/>
</dbReference>